<feature type="signal peptide" evidence="1">
    <location>
        <begin position="1"/>
        <end position="18"/>
    </location>
</feature>
<organism evidence="2 3">
    <name type="scientific">Stachybotrys chlorohalonatus (strain IBT 40285)</name>
    <dbReference type="NCBI Taxonomy" id="1283841"/>
    <lineage>
        <taxon>Eukaryota</taxon>
        <taxon>Fungi</taxon>
        <taxon>Dikarya</taxon>
        <taxon>Ascomycota</taxon>
        <taxon>Pezizomycotina</taxon>
        <taxon>Sordariomycetes</taxon>
        <taxon>Hypocreomycetidae</taxon>
        <taxon>Hypocreales</taxon>
        <taxon>Stachybotryaceae</taxon>
        <taxon>Stachybotrys</taxon>
    </lineage>
</organism>
<dbReference type="AlphaFoldDB" id="A0A084Q816"/>
<keyword evidence="1" id="KW-0732">Signal</keyword>
<evidence type="ECO:0000256" key="1">
    <source>
        <dbReference type="SAM" id="SignalP"/>
    </source>
</evidence>
<dbReference type="OrthoDB" id="3467882at2759"/>
<accession>A0A084Q816</accession>
<gene>
    <name evidence="2" type="ORF">S40285_10782</name>
</gene>
<evidence type="ECO:0000313" key="3">
    <source>
        <dbReference type="Proteomes" id="UP000028524"/>
    </source>
</evidence>
<proteinExistence type="predicted"/>
<dbReference type="HOGENOM" id="CLU_081362_0_0_1"/>
<feature type="chain" id="PRO_5001779013" description="Heme haloperoxidase family profile domain-containing protein" evidence="1">
    <location>
        <begin position="19"/>
        <end position="302"/>
    </location>
</feature>
<dbReference type="OMA" id="FYAYQID"/>
<reference evidence="2 3" key="1">
    <citation type="journal article" date="2014" name="BMC Genomics">
        <title>Comparative genome sequencing reveals chemotype-specific gene clusters in the toxigenic black mold Stachybotrys.</title>
        <authorList>
            <person name="Semeiks J."/>
            <person name="Borek D."/>
            <person name="Otwinowski Z."/>
            <person name="Grishin N.V."/>
        </authorList>
    </citation>
    <scope>NUCLEOTIDE SEQUENCE [LARGE SCALE GENOMIC DNA]</scope>
    <source>
        <strain evidence="2 3">IBT 40285</strain>
    </source>
</reference>
<name>A0A084Q816_STAC4</name>
<dbReference type="InParanoid" id="A0A084Q816"/>
<dbReference type="EMBL" id="KL661924">
    <property type="protein sequence ID" value="KFA60101.1"/>
    <property type="molecule type" value="Genomic_DNA"/>
</dbReference>
<sequence>MRATVLLEVVLFITTVWAGGYQGVLERVLLYYAYEIDGLNPEAERTVGYSCRGEFNSATGQCPGGWVAPQSRGPRANFNELVGPLSSLNRNSLVPFARDSNGNPLLLADGANGLDPERTALNMYPRILAATTSHRYPDGRIPNPPAYKMRRGATDNFVELLSDLGKLVQQTSRRNDKYASHIYLFDGFQRANNLVLDARMDDHGSCQIAGIGDRLTSTGITVRTKTVGSGTNPATGEPWDVVDWKRTIDDGVTDTGRSREEVTSDVEAAARDFYTNNNGAMDHKPVIDATRRTAQRMNHCGP</sequence>
<protein>
    <recommendedName>
        <fullName evidence="4">Heme haloperoxidase family profile domain-containing protein</fullName>
    </recommendedName>
</protein>
<evidence type="ECO:0008006" key="4">
    <source>
        <dbReference type="Google" id="ProtNLM"/>
    </source>
</evidence>
<evidence type="ECO:0000313" key="2">
    <source>
        <dbReference type="EMBL" id="KFA60101.1"/>
    </source>
</evidence>
<dbReference type="Proteomes" id="UP000028524">
    <property type="component" value="Unassembled WGS sequence"/>
</dbReference>
<keyword evidence="3" id="KW-1185">Reference proteome</keyword>